<evidence type="ECO:0008006" key="4">
    <source>
        <dbReference type="Google" id="ProtNLM"/>
    </source>
</evidence>
<organism evidence="2 3">
    <name type="scientific">Reticulomyxa filosa</name>
    <dbReference type="NCBI Taxonomy" id="46433"/>
    <lineage>
        <taxon>Eukaryota</taxon>
        <taxon>Sar</taxon>
        <taxon>Rhizaria</taxon>
        <taxon>Retaria</taxon>
        <taxon>Foraminifera</taxon>
        <taxon>Monothalamids</taxon>
        <taxon>Reticulomyxidae</taxon>
        <taxon>Reticulomyxa</taxon>
    </lineage>
</organism>
<keyword evidence="1" id="KW-0812">Transmembrane</keyword>
<reference evidence="2 3" key="1">
    <citation type="journal article" date="2013" name="Curr. Biol.">
        <title>The Genome of the Foraminiferan Reticulomyxa filosa.</title>
        <authorList>
            <person name="Glockner G."/>
            <person name="Hulsmann N."/>
            <person name="Schleicher M."/>
            <person name="Noegel A.A."/>
            <person name="Eichinger L."/>
            <person name="Gallinger C."/>
            <person name="Pawlowski J."/>
            <person name="Sierra R."/>
            <person name="Euteneuer U."/>
            <person name="Pillet L."/>
            <person name="Moustafa A."/>
            <person name="Platzer M."/>
            <person name="Groth M."/>
            <person name="Szafranski K."/>
            <person name="Schliwa M."/>
        </authorList>
    </citation>
    <scope>NUCLEOTIDE SEQUENCE [LARGE SCALE GENOMIC DNA]</scope>
</reference>
<accession>X6NT42</accession>
<evidence type="ECO:0000313" key="2">
    <source>
        <dbReference type="EMBL" id="ETO29128.1"/>
    </source>
</evidence>
<dbReference type="AlphaFoldDB" id="X6NT42"/>
<dbReference type="Proteomes" id="UP000023152">
    <property type="component" value="Unassembled WGS sequence"/>
</dbReference>
<keyword evidence="1" id="KW-1133">Transmembrane helix</keyword>
<name>X6NT42_RETFI</name>
<dbReference type="EMBL" id="ASPP01006241">
    <property type="protein sequence ID" value="ETO29128.1"/>
    <property type="molecule type" value="Genomic_DNA"/>
</dbReference>
<feature type="transmembrane region" description="Helical" evidence="1">
    <location>
        <begin position="100"/>
        <end position="120"/>
    </location>
</feature>
<comment type="caution">
    <text evidence="2">The sequence shown here is derived from an EMBL/GenBank/DDBJ whole genome shotgun (WGS) entry which is preliminary data.</text>
</comment>
<evidence type="ECO:0000256" key="1">
    <source>
        <dbReference type="SAM" id="Phobius"/>
    </source>
</evidence>
<gene>
    <name evidence="2" type="ORF">RFI_08000</name>
</gene>
<keyword evidence="1" id="KW-0472">Membrane</keyword>
<protein>
    <recommendedName>
        <fullName evidence="4">Transmembrane protein</fullName>
    </recommendedName>
</protein>
<evidence type="ECO:0000313" key="3">
    <source>
        <dbReference type="Proteomes" id="UP000023152"/>
    </source>
</evidence>
<sequence>MSVPLLCEIVIQSMIIQECRWSVLWDQIWLQLQKKKKNFIYRNHHDHRASISQNKVERPEISRDISKNQFVSRQQEFSKQNQKKKNFFLLVKLIFYRDKIFFYSSWIFVTLLVWSCFHLFFPFGNVLFDAFGKLAIDANISLLTVRKPRCDIYRKTFAAKQKKKREEVTNPEVNRYVLLCSVSIHESKMKLKKHWRIMDIKSKGETIP</sequence>
<proteinExistence type="predicted"/>
<keyword evidence="3" id="KW-1185">Reference proteome</keyword>